<evidence type="ECO:0000313" key="3">
    <source>
        <dbReference type="Proteomes" id="UP000078550"/>
    </source>
</evidence>
<evidence type="ECO:0000313" key="1">
    <source>
        <dbReference type="EMBL" id="SBT49920.1"/>
    </source>
</evidence>
<gene>
    <name evidence="1" type="ORF">POVWA1_060460</name>
    <name evidence="2" type="ORF">POVWA2_059840</name>
</gene>
<dbReference type="EMBL" id="FLRE01000201">
    <property type="protein sequence ID" value="SBT50325.1"/>
    <property type="molecule type" value="Genomic_DNA"/>
</dbReference>
<protein>
    <submittedName>
        <fullName evidence="1">Uncharacterized protein</fullName>
    </submittedName>
</protein>
<dbReference type="Proteomes" id="UP000078555">
    <property type="component" value="Unassembled WGS sequence"/>
</dbReference>
<reference evidence="1" key="1">
    <citation type="submission" date="2016-05" db="EMBL/GenBank/DDBJ databases">
        <authorList>
            <person name="Lavstsen T."/>
            <person name="Jespersen J.S."/>
        </authorList>
    </citation>
    <scope>NUCLEOTIDE SEQUENCE [LARGE SCALE GENOMIC DNA]</scope>
</reference>
<dbReference type="AlphaFoldDB" id="A0A1A9A0H6"/>
<dbReference type="EMBL" id="FLRD01000157">
    <property type="protein sequence ID" value="SBT49920.1"/>
    <property type="molecule type" value="Genomic_DNA"/>
</dbReference>
<dbReference type="Proteomes" id="UP000078550">
    <property type="component" value="Unassembled WGS sequence"/>
</dbReference>
<organism evidence="1 4">
    <name type="scientific">Plasmodium ovale wallikeri</name>
    <dbReference type="NCBI Taxonomy" id="864142"/>
    <lineage>
        <taxon>Eukaryota</taxon>
        <taxon>Sar</taxon>
        <taxon>Alveolata</taxon>
        <taxon>Apicomplexa</taxon>
        <taxon>Aconoidasida</taxon>
        <taxon>Haemosporida</taxon>
        <taxon>Plasmodiidae</taxon>
        <taxon>Plasmodium</taxon>
        <taxon>Plasmodium (Plasmodium)</taxon>
    </lineage>
</organism>
<evidence type="ECO:0000313" key="2">
    <source>
        <dbReference type="EMBL" id="SBT50325.1"/>
    </source>
</evidence>
<sequence length="68" mass="7298">MSYNLISPVAVPTGNATTAARTHIQSTYTTPTALTMFDRVSPFFPYCNGMGAITGKNNCTQGVYPLHV</sequence>
<keyword evidence="4" id="KW-1185">Reference proteome</keyword>
<evidence type="ECO:0000313" key="4">
    <source>
        <dbReference type="Proteomes" id="UP000078555"/>
    </source>
</evidence>
<reference evidence="3 4" key="2">
    <citation type="submission" date="2016-05" db="EMBL/GenBank/DDBJ databases">
        <authorList>
            <person name="Naeem Raeece"/>
        </authorList>
    </citation>
    <scope>NUCLEOTIDE SEQUENCE [LARGE SCALE GENOMIC DNA]</scope>
</reference>
<proteinExistence type="predicted"/>
<accession>A0A1A9A0H6</accession>
<name>A0A1A9A0H6_PLAOA</name>